<dbReference type="NCBIfam" id="TIGR00539">
    <property type="entry name" value="hemN_rel"/>
    <property type="match status" value="1"/>
</dbReference>
<dbReference type="PANTHER" id="PTHR13932:SF5">
    <property type="entry name" value="RADICAL S-ADENOSYL METHIONINE DOMAIN-CONTAINING PROTEIN 1, MITOCHONDRIAL"/>
    <property type="match status" value="1"/>
</dbReference>
<proteinExistence type="inferred from homology"/>
<keyword evidence="2" id="KW-0949">S-adenosyl-L-methionine</keyword>
<evidence type="ECO:0000313" key="4">
    <source>
        <dbReference type="EMBL" id="WGH80298.1"/>
    </source>
</evidence>
<evidence type="ECO:0000256" key="2">
    <source>
        <dbReference type="RuleBase" id="RU364116"/>
    </source>
</evidence>
<dbReference type="SFLD" id="SFLDS00029">
    <property type="entry name" value="Radical_SAM"/>
    <property type="match status" value="1"/>
</dbReference>
<comment type="similarity">
    <text evidence="1">Belongs to the anaerobic coproporphyrinogen-III oxidase family. HemW subfamily.</text>
</comment>
<dbReference type="Pfam" id="PF06969">
    <property type="entry name" value="HemN_C"/>
    <property type="match status" value="1"/>
</dbReference>
<name>A0ABY8LIR7_9RHOB</name>
<dbReference type="EMBL" id="CP122537">
    <property type="protein sequence ID" value="WGH80298.1"/>
    <property type="molecule type" value="Genomic_DNA"/>
</dbReference>
<keyword evidence="2" id="KW-0408">Iron</keyword>
<dbReference type="CDD" id="cd01335">
    <property type="entry name" value="Radical_SAM"/>
    <property type="match status" value="1"/>
</dbReference>
<dbReference type="PANTHER" id="PTHR13932">
    <property type="entry name" value="COPROPORPHYRINIGEN III OXIDASE"/>
    <property type="match status" value="1"/>
</dbReference>
<dbReference type="Proteomes" id="UP001243420">
    <property type="component" value="Chromosome"/>
</dbReference>
<evidence type="ECO:0000256" key="1">
    <source>
        <dbReference type="ARBA" id="ARBA00006100"/>
    </source>
</evidence>
<keyword evidence="2" id="KW-0411">Iron-sulfur</keyword>
<dbReference type="InterPro" id="IPR006638">
    <property type="entry name" value="Elp3/MiaA/NifB-like_rSAM"/>
</dbReference>
<dbReference type="InterPro" id="IPR004559">
    <property type="entry name" value="HemW-like"/>
</dbReference>
<keyword evidence="2" id="KW-0349">Heme</keyword>
<dbReference type="SFLD" id="SFLDF00288">
    <property type="entry name" value="HemN-like__clustered_with_nucl"/>
    <property type="match status" value="1"/>
</dbReference>
<evidence type="ECO:0000259" key="3">
    <source>
        <dbReference type="PROSITE" id="PS51918"/>
    </source>
</evidence>
<dbReference type="RefSeq" id="WP_279967366.1">
    <property type="nucleotide sequence ID" value="NZ_CP122537.1"/>
</dbReference>
<dbReference type="InterPro" id="IPR007197">
    <property type="entry name" value="rSAM"/>
</dbReference>
<dbReference type="SMART" id="SM00729">
    <property type="entry name" value="Elp3"/>
    <property type="match status" value="1"/>
</dbReference>
<dbReference type="InterPro" id="IPR034505">
    <property type="entry name" value="Coproporphyrinogen-III_oxidase"/>
</dbReference>
<keyword evidence="2" id="KW-0143">Chaperone</keyword>
<dbReference type="SFLD" id="SFLDG01065">
    <property type="entry name" value="anaerobic_coproporphyrinogen-I"/>
    <property type="match status" value="1"/>
</dbReference>
<accession>A0ABY8LIR7</accession>
<protein>
    <recommendedName>
        <fullName evidence="2">Heme chaperone HemW</fullName>
    </recommendedName>
</protein>
<sequence length="387" mass="42552">MTALEPWQEGGFGLYLHWPFCAAKCPYCDFNSHVSRRIDQDEWLAAYLRDLEHWAERTPGRVLSSVFFGGGTPSLMEPRIVGAILDRVAALWTPANDIEITLEANPTSVEADRFAGFVGAGVNRFSVGLQALNDPDLRALGRLHSAAEGRRAVDIARSVCDRVSFDLIYARQNQSLADWEAELREALSFAGEHLSLYQLTIEAGTAFGDRFRAGRLRGLPSDDLSAEMFELTQALCAEAGLPRYEVSNHAVPGAESRHNLIYWRGGDWLGIGPGAHGRIARNGSRVATEATRMPTAWLEHVAERGTGTAETEDLQTTDIAEEYLIMGLRMRDGIDLDRLRRMGGHVDAAALEDLTAAKLLERDGARLRASESGVLLLNRILAELAPV</sequence>
<dbReference type="SFLD" id="SFLDF00562">
    <property type="entry name" value="HemN-like__clustered_with_heat"/>
    <property type="match status" value="1"/>
</dbReference>
<feature type="domain" description="Radical SAM core" evidence="3">
    <location>
        <begin position="6"/>
        <end position="242"/>
    </location>
</feature>
<keyword evidence="5" id="KW-1185">Reference proteome</keyword>
<evidence type="ECO:0000313" key="5">
    <source>
        <dbReference type="Proteomes" id="UP001243420"/>
    </source>
</evidence>
<gene>
    <name evidence="4" type="primary">hemW</name>
    <name evidence="4" type="ORF">P8627_08550</name>
</gene>
<comment type="subcellular location">
    <subcellularLocation>
        <location evidence="2">Cytoplasm</location>
    </subcellularLocation>
</comment>
<comment type="function">
    <text evidence="2">Probably acts as a heme chaperone, transferring heme to an unknown acceptor. Binds one molecule of heme per monomer, possibly covalently. Binds 1 [4Fe-4S] cluster. The cluster is coordinated with 3 cysteines and an exchangeable S-adenosyl-L-methionine.</text>
</comment>
<dbReference type="PROSITE" id="PS51918">
    <property type="entry name" value="RADICAL_SAM"/>
    <property type="match status" value="1"/>
</dbReference>
<keyword evidence="2" id="KW-0479">Metal-binding</keyword>
<dbReference type="Pfam" id="PF04055">
    <property type="entry name" value="Radical_SAM"/>
    <property type="match status" value="1"/>
</dbReference>
<reference evidence="4 5" key="1">
    <citation type="submission" date="2023-04" db="EMBL/GenBank/DDBJ databases">
        <title>Jannaschia ovalis sp. nov., a marine bacterium isolated from sea tidal flat.</title>
        <authorList>
            <person name="Kwon D.Y."/>
            <person name="Kim J.-J."/>
        </authorList>
    </citation>
    <scope>NUCLEOTIDE SEQUENCE [LARGE SCALE GENOMIC DNA]</scope>
    <source>
        <strain evidence="4 5">GRR-S6-38</strain>
    </source>
</reference>
<dbReference type="InterPro" id="IPR058240">
    <property type="entry name" value="rSAM_sf"/>
</dbReference>
<keyword evidence="2" id="KW-0963">Cytoplasm</keyword>
<dbReference type="SUPFAM" id="SSF102114">
    <property type="entry name" value="Radical SAM enzymes"/>
    <property type="match status" value="1"/>
</dbReference>
<organism evidence="4 5">
    <name type="scientific">Jannaschia ovalis</name>
    <dbReference type="NCBI Taxonomy" id="3038773"/>
    <lineage>
        <taxon>Bacteria</taxon>
        <taxon>Pseudomonadati</taxon>
        <taxon>Pseudomonadota</taxon>
        <taxon>Alphaproteobacteria</taxon>
        <taxon>Rhodobacterales</taxon>
        <taxon>Roseobacteraceae</taxon>
        <taxon>Jannaschia</taxon>
    </lineage>
</organism>
<keyword evidence="2" id="KW-0004">4Fe-4S</keyword>
<dbReference type="InterPro" id="IPR010723">
    <property type="entry name" value="HemN_C"/>
</dbReference>